<dbReference type="PANTHER" id="PTHR43297:SF13">
    <property type="entry name" value="NICKEL ABC TRANSPORTER, ATP-BINDING PROTEIN"/>
    <property type="match status" value="1"/>
</dbReference>
<evidence type="ECO:0000256" key="12">
    <source>
        <dbReference type="ARBA" id="ARBA00038669"/>
    </source>
</evidence>
<dbReference type="InterPro" id="IPR003593">
    <property type="entry name" value="AAA+_ATPase"/>
</dbReference>
<keyword evidence="18" id="KW-1185">Reference proteome</keyword>
<dbReference type="SUPFAM" id="SSF52540">
    <property type="entry name" value="P-loop containing nucleoside triphosphate hydrolases"/>
    <property type="match status" value="1"/>
</dbReference>
<dbReference type="PROSITE" id="PS50893">
    <property type="entry name" value="ABC_TRANSPORTER_2"/>
    <property type="match status" value="1"/>
</dbReference>
<dbReference type="GO" id="GO:0005886">
    <property type="term" value="C:plasma membrane"/>
    <property type="evidence" value="ECO:0007669"/>
    <property type="project" value="UniProtKB-SubCell"/>
</dbReference>
<dbReference type="GO" id="GO:0015413">
    <property type="term" value="F:ABC-type nickel transporter activity"/>
    <property type="evidence" value="ECO:0007669"/>
    <property type="project" value="UniProtKB-EC"/>
</dbReference>
<keyword evidence="7 17" id="KW-0067">ATP-binding</keyword>
<keyword evidence="5" id="KW-0533">Nickel</keyword>
<feature type="domain" description="ABC transporter" evidence="16">
    <location>
        <begin position="6"/>
        <end position="259"/>
    </location>
</feature>
<protein>
    <recommendedName>
        <fullName evidence="14">Nickel import system ATP-binding protein NikD</fullName>
        <ecNumber evidence="13">7.2.2.11</ecNumber>
    </recommendedName>
</protein>
<evidence type="ECO:0000259" key="16">
    <source>
        <dbReference type="PROSITE" id="PS50893"/>
    </source>
</evidence>
<evidence type="ECO:0000256" key="3">
    <source>
        <dbReference type="ARBA" id="ARBA00022448"/>
    </source>
</evidence>
<evidence type="ECO:0000256" key="1">
    <source>
        <dbReference type="ARBA" id="ARBA00004202"/>
    </source>
</evidence>
<dbReference type="InterPro" id="IPR003439">
    <property type="entry name" value="ABC_transporter-like_ATP-bd"/>
</dbReference>
<evidence type="ECO:0000256" key="6">
    <source>
        <dbReference type="ARBA" id="ARBA00022741"/>
    </source>
</evidence>
<keyword evidence="9" id="KW-0406">Ion transport</keyword>
<dbReference type="InterPro" id="IPR013563">
    <property type="entry name" value="Oligopep_ABC_C"/>
</dbReference>
<dbReference type="PANTHER" id="PTHR43297">
    <property type="entry name" value="OLIGOPEPTIDE TRANSPORT ATP-BINDING PROTEIN APPD"/>
    <property type="match status" value="1"/>
</dbReference>
<dbReference type="SMART" id="SM00382">
    <property type="entry name" value="AAA"/>
    <property type="match status" value="1"/>
</dbReference>
<evidence type="ECO:0000256" key="8">
    <source>
        <dbReference type="ARBA" id="ARBA00022967"/>
    </source>
</evidence>
<dbReference type="Gene3D" id="3.40.50.300">
    <property type="entry name" value="P-loop containing nucleotide triphosphate hydrolases"/>
    <property type="match status" value="1"/>
</dbReference>
<name>A0A329R2E0_9ACTN</name>
<comment type="catalytic activity">
    <reaction evidence="15">
        <text>Ni(2+)(out) + ATP + H2O = Ni(2+)(in) + ADP + phosphate + H(+)</text>
        <dbReference type="Rhea" id="RHEA:15557"/>
        <dbReference type="ChEBI" id="CHEBI:15377"/>
        <dbReference type="ChEBI" id="CHEBI:15378"/>
        <dbReference type="ChEBI" id="CHEBI:30616"/>
        <dbReference type="ChEBI" id="CHEBI:43474"/>
        <dbReference type="ChEBI" id="CHEBI:49786"/>
        <dbReference type="ChEBI" id="CHEBI:456216"/>
        <dbReference type="EC" id="7.2.2.11"/>
    </reaction>
    <physiologicalReaction direction="left-to-right" evidence="15">
        <dbReference type="Rhea" id="RHEA:15558"/>
    </physiologicalReaction>
</comment>
<dbReference type="InterPro" id="IPR050388">
    <property type="entry name" value="ABC_Ni/Peptide_Import"/>
</dbReference>
<evidence type="ECO:0000313" key="18">
    <source>
        <dbReference type="Proteomes" id="UP000250462"/>
    </source>
</evidence>
<comment type="subcellular location">
    <subcellularLocation>
        <location evidence="1">Cell membrane</location>
        <topology evidence="1">Peripheral membrane protein</topology>
    </subcellularLocation>
</comment>
<keyword evidence="11" id="KW-0472">Membrane</keyword>
<dbReference type="GO" id="GO:0005524">
    <property type="term" value="F:ATP binding"/>
    <property type="evidence" value="ECO:0007669"/>
    <property type="project" value="UniProtKB-KW"/>
</dbReference>
<evidence type="ECO:0000256" key="5">
    <source>
        <dbReference type="ARBA" id="ARBA00022596"/>
    </source>
</evidence>
<dbReference type="Proteomes" id="UP000250462">
    <property type="component" value="Unassembled WGS sequence"/>
</dbReference>
<evidence type="ECO:0000313" key="17">
    <source>
        <dbReference type="EMBL" id="RAW18737.1"/>
    </source>
</evidence>
<dbReference type="InterPro" id="IPR027417">
    <property type="entry name" value="P-loop_NTPase"/>
</dbReference>
<dbReference type="NCBIfam" id="TIGR01727">
    <property type="entry name" value="oligo_HPY"/>
    <property type="match status" value="1"/>
</dbReference>
<dbReference type="GO" id="GO:0016887">
    <property type="term" value="F:ATP hydrolysis activity"/>
    <property type="evidence" value="ECO:0007669"/>
    <property type="project" value="InterPro"/>
</dbReference>
<evidence type="ECO:0000256" key="7">
    <source>
        <dbReference type="ARBA" id="ARBA00022840"/>
    </source>
</evidence>
<dbReference type="RefSeq" id="WP_112256445.1">
    <property type="nucleotide sequence ID" value="NZ_QMIG01000001.1"/>
</dbReference>
<keyword evidence="6" id="KW-0547">Nucleotide-binding</keyword>
<keyword evidence="4" id="KW-1003">Cell membrane</keyword>
<sequence length="311" mass="32488">MTAGVLQLDNLSVRLRLPGGRFVSAVTGLSCTVRAGEVLALVGESGCGKSVLASTILGLLPGNAQVRGQVWLDDAAARTELLRAPEHELATRVRGRRIGLIPQSAGTHLTPVRTARSQLAEALAHHGSEGGGAEIASRVDELAQQVGLDPDDLYGYPHELSGGMTQRVVTALALAGNPLVLVADEPTAGLDRALVDHTVDLFRFVAGTGRAVLFITHDLAAAGRVADHLAVMYAGRLLELGPAREVLADPWHDYTRGLLAALPSGGLQPLPGHPPSLTELASGCAFHRRVPGECSGDPTLTWHGGRAVACR</sequence>
<dbReference type="EMBL" id="QMIG01000001">
    <property type="protein sequence ID" value="RAW18737.1"/>
    <property type="molecule type" value="Genomic_DNA"/>
</dbReference>
<dbReference type="OrthoDB" id="9809030at2"/>
<keyword evidence="3" id="KW-0813">Transport</keyword>
<evidence type="ECO:0000256" key="10">
    <source>
        <dbReference type="ARBA" id="ARBA00023112"/>
    </source>
</evidence>
<keyword evidence="10" id="KW-0921">Nickel transport</keyword>
<dbReference type="AlphaFoldDB" id="A0A329R2E0"/>
<dbReference type="CDD" id="cd03257">
    <property type="entry name" value="ABC_NikE_OppD_transporters"/>
    <property type="match status" value="1"/>
</dbReference>
<evidence type="ECO:0000256" key="14">
    <source>
        <dbReference type="ARBA" id="ARBA00044143"/>
    </source>
</evidence>
<dbReference type="Pfam" id="PF00005">
    <property type="entry name" value="ABC_tran"/>
    <property type="match status" value="1"/>
</dbReference>
<proteinExistence type="inferred from homology"/>
<dbReference type="Pfam" id="PF08352">
    <property type="entry name" value="oligo_HPY"/>
    <property type="match status" value="1"/>
</dbReference>
<organism evidence="17 18">
    <name type="scientific">Phytoactinopolyspora halophila</name>
    <dbReference type="NCBI Taxonomy" id="1981511"/>
    <lineage>
        <taxon>Bacteria</taxon>
        <taxon>Bacillati</taxon>
        <taxon>Actinomycetota</taxon>
        <taxon>Actinomycetes</taxon>
        <taxon>Jiangellales</taxon>
        <taxon>Jiangellaceae</taxon>
        <taxon>Phytoactinopolyspora</taxon>
    </lineage>
</organism>
<evidence type="ECO:0000256" key="2">
    <source>
        <dbReference type="ARBA" id="ARBA00005417"/>
    </source>
</evidence>
<reference evidence="17 18" key="1">
    <citation type="submission" date="2018-06" db="EMBL/GenBank/DDBJ databases">
        <title>Phytoactinopolyspora halophila sp. nov., a novel halophilic actinomycete isolated from a saline soil in China.</title>
        <authorList>
            <person name="Tang S.-K."/>
        </authorList>
    </citation>
    <scope>NUCLEOTIDE SEQUENCE [LARGE SCALE GENOMIC DNA]</scope>
    <source>
        <strain evidence="17 18">YIM 96934</strain>
    </source>
</reference>
<comment type="subunit">
    <text evidence="12">The complex is composed of two ATP-binding proteins (NikD and NikE), two transmembrane proteins (NikB and NikC) and a solute-binding protein (NikA).</text>
</comment>
<accession>A0A329R2E0</accession>
<comment type="caution">
    <text evidence="17">The sequence shown here is derived from an EMBL/GenBank/DDBJ whole genome shotgun (WGS) entry which is preliminary data.</text>
</comment>
<comment type="similarity">
    <text evidence="2">Belongs to the ABC transporter superfamily.</text>
</comment>
<evidence type="ECO:0000256" key="9">
    <source>
        <dbReference type="ARBA" id="ARBA00023065"/>
    </source>
</evidence>
<gene>
    <name evidence="17" type="ORF">DPM12_01305</name>
</gene>
<evidence type="ECO:0000256" key="11">
    <source>
        <dbReference type="ARBA" id="ARBA00023136"/>
    </source>
</evidence>
<evidence type="ECO:0000256" key="15">
    <source>
        <dbReference type="ARBA" id="ARBA00048610"/>
    </source>
</evidence>
<evidence type="ECO:0000256" key="4">
    <source>
        <dbReference type="ARBA" id="ARBA00022475"/>
    </source>
</evidence>
<keyword evidence="8" id="KW-1278">Translocase</keyword>
<evidence type="ECO:0000256" key="13">
    <source>
        <dbReference type="ARBA" id="ARBA00039098"/>
    </source>
</evidence>
<dbReference type="EC" id="7.2.2.11" evidence="13"/>
<dbReference type="GO" id="GO:0015833">
    <property type="term" value="P:peptide transport"/>
    <property type="evidence" value="ECO:0007669"/>
    <property type="project" value="InterPro"/>
</dbReference>